<dbReference type="Pfam" id="PF13556">
    <property type="entry name" value="HTH_30"/>
    <property type="match status" value="1"/>
</dbReference>
<dbReference type="EMBL" id="DXFA01000152">
    <property type="protein sequence ID" value="HIX49111.1"/>
    <property type="molecule type" value="Genomic_DNA"/>
</dbReference>
<dbReference type="InterPro" id="IPR041522">
    <property type="entry name" value="CdaR_GGDEF"/>
</dbReference>
<protein>
    <submittedName>
        <fullName evidence="4">Helix-turn-helix domain-containing protein</fullName>
    </submittedName>
</protein>
<evidence type="ECO:0000313" key="5">
    <source>
        <dbReference type="Proteomes" id="UP000824243"/>
    </source>
</evidence>
<dbReference type="InterPro" id="IPR051448">
    <property type="entry name" value="CdaR-like_regulators"/>
</dbReference>
<dbReference type="PANTHER" id="PTHR33744:SF1">
    <property type="entry name" value="DNA-BINDING TRANSCRIPTIONAL ACTIVATOR ADER"/>
    <property type="match status" value="1"/>
</dbReference>
<comment type="similarity">
    <text evidence="1">Belongs to the CdaR family.</text>
</comment>
<feature type="domain" description="CdaR GGDEF-like" evidence="3">
    <location>
        <begin position="174"/>
        <end position="289"/>
    </location>
</feature>
<comment type="caution">
    <text evidence="4">The sequence shown here is derived from an EMBL/GenBank/DDBJ whole genome shotgun (WGS) entry which is preliminary data.</text>
</comment>
<feature type="domain" description="PucR C-terminal helix-turn-helix" evidence="2">
    <location>
        <begin position="344"/>
        <end position="397"/>
    </location>
</feature>
<dbReference type="InterPro" id="IPR042070">
    <property type="entry name" value="PucR_C-HTH_sf"/>
</dbReference>
<dbReference type="Pfam" id="PF17853">
    <property type="entry name" value="GGDEF_2"/>
    <property type="match status" value="1"/>
</dbReference>
<gene>
    <name evidence="4" type="ORF">H9981_08920</name>
</gene>
<proteinExistence type="inferred from homology"/>
<evidence type="ECO:0000313" key="4">
    <source>
        <dbReference type="EMBL" id="HIX49111.1"/>
    </source>
</evidence>
<dbReference type="PANTHER" id="PTHR33744">
    <property type="entry name" value="CARBOHYDRATE DIACID REGULATOR"/>
    <property type="match status" value="1"/>
</dbReference>
<accession>A0A9D1VYF0</accession>
<dbReference type="InterPro" id="IPR025736">
    <property type="entry name" value="PucR_C-HTH_dom"/>
</dbReference>
<organism evidence="4 5">
    <name type="scientific">Candidatus Mediterraneibacter caccavium</name>
    <dbReference type="NCBI Taxonomy" id="2838661"/>
    <lineage>
        <taxon>Bacteria</taxon>
        <taxon>Bacillati</taxon>
        <taxon>Bacillota</taxon>
        <taxon>Clostridia</taxon>
        <taxon>Lachnospirales</taxon>
        <taxon>Lachnospiraceae</taxon>
        <taxon>Mediterraneibacter</taxon>
    </lineage>
</organism>
<evidence type="ECO:0000259" key="2">
    <source>
        <dbReference type="Pfam" id="PF13556"/>
    </source>
</evidence>
<dbReference type="Proteomes" id="UP000824243">
    <property type="component" value="Unassembled WGS sequence"/>
</dbReference>
<dbReference type="Gene3D" id="1.10.10.2840">
    <property type="entry name" value="PucR C-terminal helix-turn-helix domain"/>
    <property type="match status" value="1"/>
</dbReference>
<reference evidence="4" key="2">
    <citation type="submission" date="2021-04" db="EMBL/GenBank/DDBJ databases">
        <authorList>
            <person name="Gilroy R."/>
        </authorList>
    </citation>
    <scope>NUCLEOTIDE SEQUENCE</scope>
    <source>
        <strain evidence="4">ChiSjej5B23-15282</strain>
    </source>
</reference>
<evidence type="ECO:0000256" key="1">
    <source>
        <dbReference type="ARBA" id="ARBA00006754"/>
    </source>
</evidence>
<sequence length="409" mass="46939">MFAQFSLEVAGMLSRSTALSTIVQYAGRMLGNPLMVTDETFCVLAYTQSQPVPDPVWQEIISNRASSPRLVDQTNVNGFWKRLENSPAPLFVDEEAFKGCAKRAVAKIKVGSRTKGYIALLEYDRPIDEEDMQALQMLAEMLGIKFHEESSVSEAVGQMRDRFAKEILTGAVDSEKTIRRRAETMKLKFSAWHMVVSVRPVSAEEYIGRHLDVLSDLFKRAAGLCIYTFDGVSAYYILSFPKKPDEKNMISRTVREYIVQNRFLCFVSRAAGRLTDLENCCREVREMAETFRGSAGGKTIFFYKYFAPCAMIQKAFEGNGGEIYRCEALERLVRYDQEYGTHCVETLRSFFRNNQNVSDTAKELFLHRNTVNYRIAKIREILGEDFDDHRIRLHLQMTVMYMDIVQMNK</sequence>
<reference evidence="4" key="1">
    <citation type="journal article" date="2021" name="PeerJ">
        <title>Extensive microbial diversity within the chicken gut microbiome revealed by metagenomics and culture.</title>
        <authorList>
            <person name="Gilroy R."/>
            <person name="Ravi A."/>
            <person name="Getino M."/>
            <person name="Pursley I."/>
            <person name="Horton D.L."/>
            <person name="Alikhan N.F."/>
            <person name="Baker D."/>
            <person name="Gharbi K."/>
            <person name="Hall N."/>
            <person name="Watson M."/>
            <person name="Adriaenssens E.M."/>
            <person name="Foster-Nyarko E."/>
            <person name="Jarju S."/>
            <person name="Secka A."/>
            <person name="Antonio M."/>
            <person name="Oren A."/>
            <person name="Chaudhuri R.R."/>
            <person name="La Ragione R."/>
            <person name="Hildebrand F."/>
            <person name="Pallen M.J."/>
        </authorList>
    </citation>
    <scope>NUCLEOTIDE SEQUENCE</scope>
    <source>
        <strain evidence="4">ChiSjej5B23-15282</strain>
    </source>
</reference>
<evidence type="ECO:0000259" key="3">
    <source>
        <dbReference type="Pfam" id="PF17853"/>
    </source>
</evidence>
<dbReference type="AlphaFoldDB" id="A0A9D1VYF0"/>
<name>A0A9D1VYF0_9FIRM</name>